<evidence type="ECO:0000256" key="5">
    <source>
        <dbReference type="ARBA" id="ARBA00005947"/>
    </source>
</evidence>
<evidence type="ECO:0000256" key="16">
    <source>
        <dbReference type="ARBA" id="ARBA00022982"/>
    </source>
</evidence>
<accession>A0AAF5DFR1</accession>
<evidence type="ECO:0000313" key="40">
    <source>
        <dbReference type="Proteomes" id="UP000035681"/>
    </source>
</evidence>
<dbReference type="SUPFAM" id="SSF52833">
    <property type="entry name" value="Thioredoxin-like"/>
    <property type="match status" value="1"/>
</dbReference>
<keyword evidence="18" id="KW-0805">Transcription regulation</keyword>
<evidence type="ECO:0000256" key="3">
    <source>
        <dbReference type="ARBA" id="ARBA00004583"/>
    </source>
</evidence>
<keyword evidence="16" id="KW-0249">Electron transport</keyword>
<comment type="similarity">
    <text evidence="5">Belongs to the histone deacetylase family.</text>
</comment>
<dbReference type="PANTHER" id="PTHR46107:SF3">
    <property type="entry name" value="THIOREDOXIN DOMAIN-CONTAINING PROTEIN"/>
    <property type="match status" value="1"/>
</dbReference>
<evidence type="ECO:0000256" key="11">
    <source>
        <dbReference type="ARBA" id="ARBA00022692"/>
    </source>
</evidence>
<evidence type="ECO:0000256" key="35">
    <source>
        <dbReference type="ARBA" id="ARBA00076905"/>
    </source>
</evidence>
<feature type="domain" description="Thioredoxin" evidence="39">
    <location>
        <begin position="19"/>
        <end position="131"/>
    </location>
</feature>
<name>A0AAF5DFR1_STRER</name>
<dbReference type="PANTHER" id="PTHR46107">
    <property type="entry name" value="DUMPY: SHORTER THAN WILD-TYPE"/>
    <property type="match status" value="1"/>
</dbReference>
<evidence type="ECO:0000256" key="4">
    <source>
        <dbReference type="ARBA" id="ARBA00004613"/>
    </source>
</evidence>
<dbReference type="GO" id="GO:0005576">
    <property type="term" value="C:extracellular region"/>
    <property type="evidence" value="ECO:0007669"/>
    <property type="project" value="UniProtKB-SubCell"/>
</dbReference>
<dbReference type="Gene3D" id="3.40.30.10">
    <property type="entry name" value="Glutaredoxin"/>
    <property type="match status" value="1"/>
</dbReference>
<evidence type="ECO:0000256" key="7">
    <source>
        <dbReference type="ARBA" id="ARBA00022448"/>
    </source>
</evidence>
<keyword evidence="17 37" id="KW-1133">Transmembrane helix</keyword>
<keyword evidence="25" id="KW-0539">Nucleus</keyword>
<keyword evidence="9" id="KW-0964">Secreted</keyword>
<evidence type="ECO:0000256" key="29">
    <source>
        <dbReference type="ARBA" id="ARBA00059784"/>
    </source>
</evidence>
<evidence type="ECO:0000256" key="8">
    <source>
        <dbReference type="ARBA" id="ARBA00022491"/>
    </source>
</evidence>
<evidence type="ECO:0000256" key="1">
    <source>
        <dbReference type="ARBA" id="ARBA00004115"/>
    </source>
</evidence>
<proteinExistence type="inferred from homology"/>
<keyword evidence="21" id="KW-0564">Palmitate</keyword>
<keyword evidence="14" id="KW-0256">Endoplasmic reticulum</keyword>
<keyword evidence="22" id="KW-1015">Disulfide bond</keyword>
<dbReference type="InterPro" id="IPR023801">
    <property type="entry name" value="His_deacetylse_dom"/>
</dbReference>
<dbReference type="SUPFAM" id="SSF52768">
    <property type="entry name" value="Arginase/deacetylase"/>
    <property type="match status" value="1"/>
</dbReference>
<feature type="compositionally biased region" description="Basic and acidic residues" evidence="36">
    <location>
        <begin position="219"/>
        <end position="235"/>
    </location>
</feature>
<dbReference type="PROSITE" id="PS51352">
    <property type="entry name" value="THIOREDOXIN_2"/>
    <property type="match status" value="1"/>
</dbReference>
<feature type="transmembrane region" description="Helical" evidence="37">
    <location>
        <begin position="180"/>
        <end position="206"/>
    </location>
</feature>
<keyword evidence="24" id="KW-0413">Isomerase</keyword>
<evidence type="ECO:0000256" key="14">
    <source>
        <dbReference type="ARBA" id="ARBA00022824"/>
    </source>
</evidence>
<dbReference type="Pfam" id="PF00850">
    <property type="entry name" value="Hist_deacetyl"/>
    <property type="match status" value="1"/>
</dbReference>
<dbReference type="GO" id="GO:0005789">
    <property type="term" value="C:endoplasmic reticulum membrane"/>
    <property type="evidence" value="ECO:0007669"/>
    <property type="project" value="UniProtKB-SubCell"/>
</dbReference>
<evidence type="ECO:0000256" key="12">
    <source>
        <dbReference type="ARBA" id="ARBA00022729"/>
    </source>
</evidence>
<keyword evidence="15" id="KW-0156">Chromatin regulator</keyword>
<evidence type="ECO:0000256" key="15">
    <source>
        <dbReference type="ARBA" id="ARBA00022853"/>
    </source>
</evidence>
<dbReference type="PROSITE" id="PS00194">
    <property type="entry name" value="THIOREDOXIN_1"/>
    <property type="match status" value="1"/>
</dbReference>
<evidence type="ECO:0000256" key="10">
    <source>
        <dbReference type="ARBA" id="ARBA00022553"/>
    </source>
</evidence>
<feature type="signal peptide" evidence="38">
    <location>
        <begin position="1"/>
        <end position="23"/>
    </location>
</feature>
<evidence type="ECO:0000256" key="27">
    <source>
        <dbReference type="ARBA" id="ARBA00023288"/>
    </source>
</evidence>
<dbReference type="WBParaSite" id="TCONS_00011512.p1">
    <property type="protein sequence ID" value="TCONS_00011512.p1"/>
    <property type="gene ID" value="XLOC_006009"/>
</dbReference>
<evidence type="ECO:0000256" key="21">
    <source>
        <dbReference type="ARBA" id="ARBA00023139"/>
    </source>
</evidence>
<evidence type="ECO:0000256" key="19">
    <source>
        <dbReference type="ARBA" id="ARBA00023128"/>
    </source>
</evidence>
<evidence type="ECO:0000256" key="38">
    <source>
        <dbReference type="SAM" id="SignalP"/>
    </source>
</evidence>
<keyword evidence="23" id="KW-0804">Transcription</keyword>
<dbReference type="InterPro" id="IPR023696">
    <property type="entry name" value="Ureohydrolase_dom_sf"/>
</dbReference>
<evidence type="ECO:0000256" key="30">
    <source>
        <dbReference type="ARBA" id="ARBA00062962"/>
    </source>
</evidence>
<dbReference type="Pfam" id="PF00085">
    <property type="entry name" value="Thioredoxin"/>
    <property type="match status" value="1"/>
</dbReference>
<evidence type="ECO:0000256" key="2">
    <source>
        <dbReference type="ARBA" id="ARBA00004123"/>
    </source>
</evidence>
<dbReference type="GO" id="GO:0141221">
    <property type="term" value="F:histone deacetylase activity, hydrolytic mechanism"/>
    <property type="evidence" value="ECO:0007669"/>
    <property type="project" value="UniProtKB-EC"/>
</dbReference>
<evidence type="ECO:0000256" key="24">
    <source>
        <dbReference type="ARBA" id="ARBA00023235"/>
    </source>
</evidence>
<feature type="region of interest" description="Disordered" evidence="36">
    <location>
        <begin position="212"/>
        <end position="235"/>
    </location>
</feature>
<evidence type="ECO:0000256" key="34">
    <source>
        <dbReference type="ARBA" id="ARBA00075863"/>
    </source>
</evidence>
<dbReference type="CDD" id="cd09993">
    <property type="entry name" value="HDAC_classIV"/>
    <property type="match status" value="1"/>
</dbReference>
<keyword evidence="8" id="KW-0678">Repressor</keyword>
<comment type="function">
    <text evidence="29">Responsible for the deacetylation of lysine residues on the N-terminal part of the core histones (H2A, H2B, H3 and H4). Histone deacetylation gives a tag for epigenetic repression and plays an important role in transcriptional regulation, cell cycle progression and developmental events. Histone deacetylases act via the formation of large multiprotein complexes.</text>
</comment>
<keyword evidence="19" id="KW-0496">Mitochondrion</keyword>
<sequence>MNKFIKLIYFFFLLLSISTLVCCSKKSKNLVTLSEESWKQILKGEWMIEFHAPWCPACKDLQKAWNSFADWSRDLNINVAEVDVTTNPGLSGRFLVTALPTIYHVKDGVFRQYSGSRDKSDFISFVEEKKWNKIDPIPSYKNPDSPQMNVVAIFFKLSMAVRDLHQQLVEKHGVPAWGSYALFGFVTLAVGCVLGFIIVCIIDLVFPTGGTPTPTSGSGKKEKKDKKESKDEGKKKVETKKTNFISIIPSLMNVIEEEKVIKNKTLIRESNLIPHVPLSVWPIVYHPKYNISFFGIEKLHVFDTKKWGKVINRLIEKGMITIETIVQPNEAKHSDLLLVHTEDYLKSINESSGVIGKCVDMPPLVLFPHCILDFFLLKPMRYQVGGTVTAAFLALDQNWAINIGGGYHHASSSTGGGFCIYADITLALTFLFDSNRIKSALIVDCDAHQGNGHERDFKTDNRVYILDVFNHEIYPHDFEAKDRMDRDVRLKSGTEDGEYLRKLSKELSATLGEFNADIIIYNAGTDILIGDPLGLMNVTPQGVIERDEIVFKMAFNSRTPIVMLTSGGYTKSSSTVIADSILNLYNKGYLRRCIL</sequence>
<comment type="catalytic activity">
    <reaction evidence="28">
        <text>N(6)-acetyl-L-lysyl-[histone] + H2O = L-lysyl-[histone] + acetate</text>
        <dbReference type="Rhea" id="RHEA:58196"/>
        <dbReference type="Rhea" id="RHEA-COMP:9845"/>
        <dbReference type="Rhea" id="RHEA-COMP:11338"/>
        <dbReference type="ChEBI" id="CHEBI:15377"/>
        <dbReference type="ChEBI" id="CHEBI:29969"/>
        <dbReference type="ChEBI" id="CHEBI:30089"/>
        <dbReference type="ChEBI" id="CHEBI:61930"/>
        <dbReference type="EC" id="3.5.1.98"/>
    </reaction>
</comment>
<dbReference type="Gene3D" id="3.40.800.20">
    <property type="entry name" value="Histone deacetylase domain"/>
    <property type="match status" value="1"/>
</dbReference>
<evidence type="ECO:0000256" key="13">
    <source>
        <dbReference type="ARBA" id="ARBA00022801"/>
    </source>
</evidence>
<dbReference type="InterPro" id="IPR000286">
    <property type="entry name" value="HDACs"/>
</dbReference>
<dbReference type="InterPro" id="IPR052454">
    <property type="entry name" value="TMX_domain-containing"/>
</dbReference>
<dbReference type="InterPro" id="IPR036249">
    <property type="entry name" value="Thioredoxin-like_sf"/>
</dbReference>
<comment type="subunit">
    <text evidence="31">Interacts with HDAC6.</text>
</comment>
<keyword evidence="7" id="KW-0813">Transport</keyword>
<evidence type="ECO:0000256" key="31">
    <source>
        <dbReference type="ARBA" id="ARBA00065154"/>
    </source>
</evidence>
<dbReference type="GO" id="GO:0003756">
    <property type="term" value="F:protein disulfide isomerase activity"/>
    <property type="evidence" value="ECO:0007669"/>
    <property type="project" value="UniProtKB-ARBA"/>
</dbReference>
<keyword evidence="11 37" id="KW-0812">Transmembrane</keyword>
<dbReference type="PRINTS" id="PR01270">
    <property type="entry name" value="HDASUPER"/>
</dbReference>
<comment type="subcellular location">
    <subcellularLocation>
        <location evidence="1">Endoplasmic reticulum membrane</location>
        <topology evidence="1">Single-pass type I membrane protein</topology>
    </subcellularLocation>
    <subcellularLocation>
        <location evidence="3">Mitochondrion membrane</location>
        <topology evidence="3">Single-pass type I membrane protein</topology>
    </subcellularLocation>
    <subcellularLocation>
        <location evidence="2">Nucleus</location>
    </subcellularLocation>
    <subcellularLocation>
        <location evidence="4">Secreted</location>
    </subcellularLocation>
</comment>
<dbReference type="InterPro" id="IPR013766">
    <property type="entry name" value="Thioredoxin_domain"/>
</dbReference>
<dbReference type="Proteomes" id="UP000035681">
    <property type="component" value="Unplaced"/>
</dbReference>
<evidence type="ECO:0000256" key="37">
    <source>
        <dbReference type="SAM" id="Phobius"/>
    </source>
</evidence>
<dbReference type="AlphaFoldDB" id="A0AAF5DFR1"/>
<evidence type="ECO:0000256" key="18">
    <source>
        <dbReference type="ARBA" id="ARBA00023015"/>
    </source>
</evidence>
<evidence type="ECO:0000313" key="41">
    <source>
        <dbReference type="WBParaSite" id="TCONS_00011512.p1"/>
    </source>
</evidence>
<evidence type="ECO:0000256" key="9">
    <source>
        <dbReference type="ARBA" id="ARBA00022525"/>
    </source>
</evidence>
<dbReference type="FunFam" id="3.40.30.10:FF:000117">
    <property type="entry name" value="thioredoxin-related transmembrane protein 1"/>
    <property type="match status" value="1"/>
</dbReference>
<organism evidence="40 41">
    <name type="scientific">Strongyloides stercoralis</name>
    <name type="common">Threadworm</name>
    <dbReference type="NCBI Taxonomy" id="6248"/>
    <lineage>
        <taxon>Eukaryota</taxon>
        <taxon>Metazoa</taxon>
        <taxon>Ecdysozoa</taxon>
        <taxon>Nematoda</taxon>
        <taxon>Chromadorea</taxon>
        <taxon>Rhabditida</taxon>
        <taxon>Tylenchina</taxon>
        <taxon>Panagrolaimomorpha</taxon>
        <taxon>Strongyloidoidea</taxon>
        <taxon>Strongyloididae</taxon>
        <taxon>Strongyloides</taxon>
    </lineage>
</organism>
<dbReference type="InterPro" id="IPR037138">
    <property type="entry name" value="His_deacetylse_dom_sf"/>
</dbReference>
<feature type="chain" id="PRO_5042025973" description="Histone deacetylase 11" evidence="38">
    <location>
        <begin position="24"/>
        <end position="595"/>
    </location>
</feature>
<keyword evidence="40" id="KW-1185">Reference proteome</keyword>
<evidence type="ECO:0000259" key="39">
    <source>
        <dbReference type="PROSITE" id="PS51352"/>
    </source>
</evidence>
<evidence type="ECO:0000256" key="36">
    <source>
        <dbReference type="SAM" id="MobiDB-lite"/>
    </source>
</evidence>
<dbReference type="EC" id="3.5.1.98" evidence="6"/>
<keyword evidence="20 37" id="KW-0472">Membrane</keyword>
<dbReference type="CDD" id="cd02994">
    <property type="entry name" value="PDI_a_TMX"/>
    <property type="match status" value="1"/>
</dbReference>
<evidence type="ECO:0000256" key="23">
    <source>
        <dbReference type="ARBA" id="ARBA00023163"/>
    </source>
</evidence>
<dbReference type="InterPro" id="IPR017937">
    <property type="entry name" value="Thioredoxin_CS"/>
</dbReference>
<evidence type="ECO:0000256" key="22">
    <source>
        <dbReference type="ARBA" id="ARBA00023157"/>
    </source>
</evidence>
<dbReference type="GO" id="GO:0000118">
    <property type="term" value="C:histone deacetylase complex"/>
    <property type="evidence" value="ECO:0007669"/>
    <property type="project" value="UniProtKB-ARBA"/>
</dbReference>
<evidence type="ECO:0000256" key="28">
    <source>
        <dbReference type="ARBA" id="ARBA00048287"/>
    </source>
</evidence>
<keyword evidence="13" id="KW-0378">Hydrolase</keyword>
<dbReference type="GO" id="GO:0015036">
    <property type="term" value="F:disulfide oxidoreductase activity"/>
    <property type="evidence" value="ECO:0007669"/>
    <property type="project" value="TreeGrafter"/>
</dbReference>
<reference evidence="41" key="1">
    <citation type="submission" date="2024-02" db="UniProtKB">
        <authorList>
            <consortium name="WormBaseParasite"/>
        </authorList>
    </citation>
    <scope>IDENTIFICATION</scope>
</reference>
<evidence type="ECO:0000256" key="20">
    <source>
        <dbReference type="ARBA" id="ARBA00023136"/>
    </source>
</evidence>
<dbReference type="GO" id="GO:0031966">
    <property type="term" value="C:mitochondrial membrane"/>
    <property type="evidence" value="ECO:0007669"/>
    <property type="project" value="UniProtKB-SubCell"/>
</dbReference>
<protein>
    <recommendedName>
        <fullName evidence="33">Histone deacetylase 11</fullName>
        <ecNumber evidence="6">3.5.1.98</ecNumber>
    </recommendedName>
    <alternativeName>
        <fullName evidence="35">Protein disulfide-isomerase TMX1</fullName>
    </alternativeName>
    <alternativeName>
        <fullName evidence="34">Thioredoxin domain-containing protein 1</fullName>
    </alternativeName>
    <alternativeName>
        <fullName evidence="32">Thioredoxin-related transmembrane protein 1</fullName>
    </alternativeName>
</protein>
<keyword evidence="10" id="KW-0597">Phosphoprotein</keyword>
<evidence type="ECO:0000256" key="6">
    <source>
        <dbReference type="ARBA" id="ARBA00012111"/>
    </source>
</evidence>
<evidence type="ECO:0000256" key="17">
    <source>
        <dbReference type="ARBA" id="ARBA00022989"/>
    </source>
</evidence>
<comment type="subunit">
    <text evidence="30">Interacts with ATP2A2.</text>
</comment>
<dbReference type="InterPro" id="IPR044150">
    <property type="entry name" value="HDAC_classIV"/>
</dbReference>
<keyword evidence="26" id="KW-0676">Redox-active center</keyword>
<keyword evidence="27" id="KW-0449">Lipoprotein</keyword>
<dbReference type="FunFam" id="3.40.800.20:FF:000009">
    <property type="entry name" value="Histone deacetylase 11"/>
    <property type="match status" value="1"/>
</dbReference>
<evidence type="ECO:0000256" key="26">
    <source>
        <dbReference type="ARBA" id="ARBA00023284"/>
    </source>
</evidence>
<evidence type="ECO:0000256" key="32">
    <source>
        <dbReference type="ARBA" id="ARBA00072260"/>
    </source>
</evidence>
<keyword evidence="12 38" id="KW-0732">Signal</keyword>
<evidence type="ECO:0000256" key="33">
    <source>
        <dbReference type="ARBA" id="ARBA00072450"/>
    </source>
</evidence>
<evidence type="ECO:0000256" key="25">
    <source>
        <dbReference type="ARBA" id="ARBA00023242"/>
    </source>
</evidence>